<dbReference type="Gene3D" id="3.40.50.12780">
    <property type="entry name" value="N-terminal domain of ligase-like"/>
    <property type="match status" value="1"/>
</dbReference>
<dbReference type="Proteomes" id="UP000023152">
    <property type="component" value="Unassembled WGS sequence"/>
</dbReference>
<keyword evidence="3" id="KW-1185">Reference proteome</keyword>
<name>X6MSP0_RETFI</name>
<proteinExistence type="predicted"/>
<dbReference type="GO" id="GO:0050218">
    <property type="term" value="F:propionate-CoA ligase activity"/>
    <property type="evidence" value="ECO:0007669"/>
    <property type="project" value="TreeGrafter"/>
</dbReference>
<dbReference type="EMBL" id="ASPP01017764">
    <property type="protein sequence ID" value="ETO16849.1"/>
    <property type="molecule type" value="Genomic_DNA"/>
</dbReference>
<protein>
    <recommendedName>
        <fullName evidence="1">AMP-dependent synthetase/ligase domain-containing protein</fullName>
    </recommendedName>
</protein>
<dbReference type="OrthoDB" id="1706066at2759"/>
<sequence length="175" mass="19269">VALIHDSPVTNRITQLTFEELLEQVEKCAGAMAEHGNLKKGDRVLIYMPMVPEALVAMYACARLGAVHSVVFGGFASAELAKRIEDCSPKLIITSSAGKEVHESSMWVLERQDLCRADFKALNQQSYGNAHTSKKIAFQDLRNMIDVKGNRKYGKPVIVNSSHPLYILYTSGTTG</sequence>
<dbReference type="PANTHER" id="PTHR43347:SF3">
    <property type="entry name" value="ACYL-COA SYNTHETASE SHORT-CHAIN FAMILY MEMBER 3, MITOCHONDRIAL"/>
    <property type="match status" value="1"/>
</dbReference>
<evidence type="ECO:0000259" key="1">
    <source>
        <dbReference type="Pfam" id="PF00501"/>
    </source>
</evidence>
<organism evidence="2 3">
    <name type="scientific">Reticulomyxa filosa</name>
    <dbReference type="NCBI Taxonomy" id="46433"/>
    <lineage>
        <taxon>Eukaryota</taxon>
        <taxon>Sar</taxon>
        <taxon>Rhizaria</taxon>
        <taxon>Retaria</taxon>
        <taxon>Foraminifera</taxon>
        <taxon>Monothalamids</taxon>
        <taxon>Reticulomyxidae</taxon>
        <taxon>Reticulomyxa</taxon>
    </lineage>
</organism>
<dbReference type="PANTHER" id="PTHR43347">
    <property type="entry name" value="ACYL-COA SYNTHETASE"/>
    <property type="match status" value="1"/>
</dbReference>
<dbReference type="InterPro" id="IPR042099">
    <property type="entry name" value="ANL_N_sf"/>
</dbReference>
<gene>
    <name evidence="2" type="ORF">RFI_20490</name>
</gene>
<accession>X6MSP0</accession>
<feature type="non-terminal residue" evidence="2">
    <location>
        <position position="1"/>
    </location>
</feature>
<reference evidence="2 3" key="1">
    <citation type="journal article" date="2013" name="Curr. Biol.">
        <title>The Genome of the Foraminiferan Reticulomyxa filosa.</title>
        <authorList>
            <person name="Glockner G."/>
            <person name="Hulsmann N."/>
            <person name="Schleicher M."/>
            <person name="Noegel A.A."/>
            <person name="Eichinger L."/>
            <person name="Gallinger C."/>
            <person name="Pawlowski J."/>
            <person name="Sierra R."/>
            <person name="Euteneuer U."/>
            <person name="Pillet L."/>
            <person name="Moustafa A."/>
            <person name="Platzer M."/>
            <person name="Groth M."/>
            <person name="Szafranski K."/>
            <person name="Schliwa M."/>
        </authorList>
    </citation>
    <scope>NUCLEOTIDE SEQUENCE [LARGE SCALE GENOMIC DNA]</scope>
</reference>
<dbReference type="Pfam" id="PF00501">
    <property type="entry name" value="AMP-binding"/>
    <property type="match status" value="1"/>
</dbReference>
<dbReference type="AlphaFoldDB" id="X6MSP0"/>
<evidence type="ECO:0000313" key="2">
    <source>
        <dbReference type="EMBL" id="ETO16849.1"/>
    </source>
</evidence>
<dbReference type="OMA" id="NGCASIN"/>
<feature type="domain" description="AMP-dependent synthetase/ligase" evidence="1">
    <location>
        <begin position="11"/>
        <end position="175"/>
    </location>
</feature>
<dbReference type="InterPro" id="IPR000873">
    <property type="entry name" value="AMP-dep_synth/lig_dom"/>
</dbReference>
<comment type="caution">
    <text evidence="2">The sequence shown here is derived from an EMBL/GenBank/DDBJ whole genome shotgun (WGS) entry which is preliminary data.</text>
</comment>
<evidence type="ECO:0000313" key="3">
    <source>
        <dbReference type="Proteomes" id="UP000023152"/>
    </source>
</evidence>
<dbReference type="SUPFAM" id="SSF56801">
    <property type="entry name" value="Acetyl-CoA synthetase-like"/>
    <property type="match status" value="1"/>
</dbReference>